<sequence>MTTELYIDGAFVAPRKGATLAAIDPATEQEFARIAAGQDEDVDRAVRAARTAFDSGKWSDLAASDRASVLRQVAAGIRAQLKEIAALETRDNGKPLPESEWDIADAAFCFDYYADLAEEVAAKGVDQVDVGDPRFDSRIWREPVGVVAAITPWNFPMLMAVWKVAPALAAGCSVVLKPSELCSMSCVELAKIIHEAGVPAGVFNLITGFGPEAGAPLSEHPLVDKIAFTGSIPTGRKVMHAASLSIRNVSLELGGKSPFIVFADCDIDKAVEWILFGIFWNKGEVCSATSRVLIEKSLYPRMVERVAEEARKITIGAGDREGVKLGPIVSKSQYDKVLGFLDRARSSGARLVTGGGRPDGLPTGYFIAPTIYADVPLEAEIWQQEIFGPVVCINPFETDEEAIRIANDGPYGLAGAVMSDDLARCDRVAAKLRAGIIWINCSQPTFAQAPWGGYKSSGVGRELGEAGFHAYLETKQVTRFDHREEWGWYLDKGRGNDSDASGGGYLD</sequence>
<evidence type="ECO:0000256" key="3">
    <source>
        <dbReference type="ARBA" id="ARBA00023027"/>
    </source>
</evidence>
<proteinExistence type="inferred from homology"/>
<organism evidence="8 9">
    <name type="scientific">Salinicola lusitanus</name>
    <dbReference type="NCBI Taxonomy" id="1949085"/>
    <lineage>
        <taxon>Bacteria</taxon>
        <taxon>Pseudomonadati</taxon>
        <taxon>Pseudomonadota</taxon>
        <taxon>Gammaproteobacteria</taxon>
        <taxon>Oceanospirillales</taxon>
        <taxon>Halomonadaceae</taxon>
        <taxon>Salinicola</taxon>
    </lineage>
</organism>
<dbReference type="InterPro" id="IPR015590">
    <property type="entry name" value="Aldehyde_DH_dom"/>
</dbReference>
<dbReference type="PROSITE" id="PS00687">
    <property type="entry name" value="ALDEHYDE_DEHYDR_GLU"/>
    <property type="match status" value="1"/>
</dbReference>
<keyword evidence="2 6" id="KW-0560">Oxidoreductase</keyword>
<evidence type="ECO:0000256" key="4">
    <source>
        <dbReference type="ARBA" id="ARBA00037921"/>
    </source>
</evidence>
<dbReference type="PANTHER" id="PTHR43860">
    <property type="entry name" value="BETAINE ALDEHYDE DEHYDROGENASE"/>
    <property type="match status" value="1"/>
</dbReference>
<dbReference type="InterPro" id="IPR016161">
    <property type="entry name" value="Ald_DH/histidinol_DH"/>
</dbReference>
<evidence type="ECO:0000313" key="9">
    <source>
        <dbReference type="Proteomes" id="UP001453229"/>
    </source>
</evidence>
<comment type="similarity">
    <text evidence="1 6">Belongs to the aldehyde dehydrogenase family.</text>
</comment>
<dbReference type="Gene3D" id="3.40.605.10">
    <property type="entry name" value="Aldehyde Dehydrogenase, Chain A, domain 1"/>
    <property type="match status" value="1"/>
</dbReference>
<evidence type="ECO:0000256" key="2">
    <source>
        <dbReference type="ARBA" id="ARBA00023002"/>
    </source>
</evidence>
<dbReference type="SUPFAM" id="SSF53720">
    <property type="entry name" value="ALDH-like"/>
    <property type="match status" value="1"/>
</dbReference>
<dbReference type="PROSITE" id="PS00070">
    <property type="entry name" value="ALDEHYDE_DEHYDR_CYS"/>
    <property type="match status" value="1"/>
</dbReference>
<accession>A0ABZ3CS40</accession>
<dbReference type="Pfam" id="PF00171">
    <property type="entry name" value="Aldedh"/>
    <property type="match status" value="1"/>
</dbReference>
<comment type="pathway">
    <text evidence="4">Amine and polyamine biosynthesis; betaine biosynthesis via choline pathway; betaine from betaine aldehyde: step 1/1.</text>
</comment>
<reference evidence="8 9" key="1">
    <citation type="submission" date="2024-04" db="EMBL/GenBank/DDBJ databases">
        <title>Salinicola lusitanus LLJ914,a marine bacterium isolated from the Okinawa Trough.</title>
        <authorList>
            <person name="Li J."/>
        </authorList>
    </citation>
    <scope>NUCLEOTIDE SEQUENCE [LARGE SCALE GENOMIC DNA]</scope>
    <source>
        <strain evidence="8 9">LLJ914</strain>
    </source>
</reference>
<dbReference type="InterPro" id="IPR016163">
    <property type="entry name" value="Ald_DH_C"/>
</dbReference>
<keyword evidence="3" id="KW-0520">NAD</keyword>
<dbReference type="Gene3D" id="3.40.309.10">
    <property type="entry name" value="Aldehyde Dehydrogenase, Chain A, domain 2"/>
    <property type="match status" value="1"/>
</dbReference>
<dbReference type="Proteomes" id="UP001453229">
    <property type="component" value="Chromosome"/>
</dbReference>
<evidence type="ECO:0000256" key="6">
    <source>
        <dbReference type="RuleBase" id="RU003345"/>
    </source>
</evidence>
<gene>
    <name evidence="8" type="ORF">AAGT95_19535</name>
</gene>
<keyword evidence="9" id="KW-1185">Reference proteome</keyword>
<feature type="domain" description="Aldehyde dehydrogenase" evidence="7">
    <location>
        <begin position="14"/>
        <end position="477"/>
    </location>
</feature>
<dbReference type="PANTHER" id="PTHR43860:SF2">
    <property type="entry name" value="BETAINE ALDEHYDE DEHYDROGENASE-RELATED"/>
    <property type="match status" value="1"/>
</dbReference>
<dbReference type="InterPro" id="IPR016160">
    <property type="entry name" value="Ald_DH_CS_CYS"/>
</dbReference>
<dbReference type="RefSeq" id="WP_342594848.1">
    <property type="nucleotide sequence ID" value="NZ_CP151919.1"/>
</dbReference>
<protein>
    <submittedName>
        <fullName evidence="8">Aldehyde dehydrogenase family protein</fullName>
    </submittedName>
</protein>
<evidence type="ECO:0000256" key="5">
    <source>
        <dbReference type="PROSITE-ProRule" id="PRU10007"/>
    </source>
</evidence>
<evidence type="ECO:0000256" key="1">
    <source>
        <dbReference type="ARBA" id="ARBA00009986"/>
    </source>
</evidence>
<dbReference type="InterPro" id="IPR029510">
    <property type="entry name" value="Ald_DH_CS_GLU"/>
</dbReference>
<feature type="active site" evidence="5">
    <location>
        <position position="252"/>
    </location>
</feature>
<dbReference type="EMBL" id="CP151919">
    <property type="protein sequence ID" value="XAD53987.1"/>
    <property type="molecule type" value="Genomic_DNA"/>
</dbReference>
<evidence type="ECO:0000313" key="8">
    <source>
        <dbReference type="EMBL" id="XAD53987.1"/>
    </source>
</evidence>
<dbReference type="InterPro" id="IPR016162">
    <property type="entry name" value="Ald_DH_N"/>
</dbReference>
<name>A0ABZ3CS40_9GAMM</name>
<dbReference type="CDD" id="cd07110">
    <property type="entry name" value="ALDH_F10_BADH"/>
    <property type="match status" value="1"/>
</dbReference>
<evidence type="ECO:0000259" key="7">
    <source>
        <dbReference type="Pfam" id="PF00171"/>
    </source>
</evidence>